<dbReference type="Proteomes" id="UP000499080">
    <property type="component" value="Unassembled WGS sequence"/>
</dbReference>
<name>A0A4Y2NBY8_ARAVE</name>
<organism evidence="1 2">
    <name type="scientific">Araneus ventricosus</name>
    <name type="common">Orbweaver spider</name>
    <name type="synonym">Epeira ventricosa</name>
    <dbReference type="NCBI Taxonomy" id="182803"/>
    <lineage>
        <taxon>Eukaryota</taxon>
        <taxon>Metazoa</taxon>
        <taxon>Ecdysozoa</taxon>
        <taxon>Arthropoda</taxon>
        <taxon>Chelicerata</taxon>
        <taxon>Arachnida</taxon>
        <taxon>Araneae</taxon>
        <taxon>Araneomorphae</taxon>
        <taxon>Entelegynae</taxon>
        <taxon>Araneoidea</taxon>
        <taxon>Araneidae</taxon>
        <taxon>Araneus</taxon>
    </lineage>
</organism>
<proteinExistence type="predicted"/>
<dbReference type="AlphaFoldDB" id="A0A4Y2NBY8"/>
<sequence>MGKIELTSKQAVAINQAGAIRLMLEDSKFVFWLTVFHNIMPDVDVLYNQLQKTRTVSALIRKQVKVFQQLLENERKKMDTVTKEMSASYETSRKRKRGNIHINRVVAATEMLSRIK</sequence>
<evidence type="ECO:0000313" key="2">
    <source>
        <dbReference type="Proteomes" id="UP000499080"/>
    </source>
</evidence>
<accession>A0A4Y2NBY8</accession>
<evidence type="ECO:0000313" key="1">
    <source>
        <dbReference type="EMBL" id="GBN36771.1"/>
    </source>
</evidence>
<dbReference type="OrthoDB" id="6437344at2759"/>
<protein>
    <submittedName>
        <fullName evidence="1">Uncharacterized protein</fullName>
    </submittedName>
</protein>
<dbReference type="EMBL" id="BGPR01008901">
    <property type="protein sequence ID" value="GBN36771.1"/>
    <property type="molecule type" value="Genomic_DNA"/>
</dbReference>
<comment type="caution">
    <text evidence="1">The sequence shown here is derived from an EMBL/GenBank/DDBJ whole genome shotgun (WGS) entry which is preliminary data.</text>
</comment>
<reference evidence="1 2" key="1">
    <citation type="journal article" date="2019" name="Sci. Rep.">
        <title>Orb-weaving spider Araneus ventricosus genome elucidates the spidroin gene catalogue.</title>
        <authorList>
            <person name="Kono N."/>
            <person name="Nakamura H."/>
            <person name="Ohtoshi R."/>
            <person name="Moran D.A.P."/>
            <person name="Shinohara A."/>
            <person name="Yoshida Y."/>
            <person name="Fujiwara M."/>
            <person name="Mori M."/>
            <person name="Tomita M."/>
            <person name="Arakawa K."/>
        </authorList>
    </citation>
    <scope>NUCLEOTIDE SEQUENCE [LARGE SCALE GENOMIC DNA]</scope>
</reference>
<gene>
    <name evidence="1" type="ORF">AVEN_161213_1</name>
</gene>
<keyword evidence="2" id="KW-1185">Reference proteome</keyword>